<dbReference type="SMART" id="SM00248">
    <property type="entry name" value="ANK"/>
    <property type="match status" value="4"/>
</dbReference>
<evidence type="ECO:0000313" key="5">
    <source>
        <dbReference type="Proteomes" id="UP000829364"/>
    </source>
</evidence>
<evidence type="ECO:0000256" key="2">
    <source>
        <dbReference type="ARBA" id="ARBA00023043"/>
    </source>
</evidence>
<dbReference type="PANTHER" id="PTHR24198:SF165">
    <property type="entry name" value="ANKYRIN REPEAT-CONTAINING PROTEIN-RELATED"/>
    <property type="match status" value="1"/>
</dbReference>
<sequence>MASGIDPSIRVRRAIHAGDALLVGRILKSNPSVLHNPDTSLMGLANSNLHLAASLGHRDVCEVLLRAGHERPCPALNDNHQTALMLAAAAGHTDVVHLLCERDPASILRRDARGRDAVMEASAGGHDTILQLLLTYVPGGPLDAVRRADNEGNTALHFASASGNLMGLRTLLAAGADVDRRNLWNWTPAAYSATVQAEVYLKGLVGEVERRHQLRKEADATKKAGLVRVVPDDSDDD</sequence>
<evidence type="ECO:0000256" key="1">
    <source>
        <dbReference type="ARBA" id="ARBA00022737"/>
    </source>
</evidence>
<dbReference type="KEGG" id="ptkz:JDV02_003912"/>
<dbReference type="Gene3D" id="1.25.40.20">
    <property type="entry name" value="Ankyrin repeat-containing domain"/>
    <property type="match status" value="2"/>
</dbReference>
<dbReference type="RefSeq" id="XP_047841061.1">
    <property type="nucleotide sequence ID" value="XM_047985084.1"/>
</dbReference>
<dbReference type="PROSITE" id="PS50088">
    <property type="entry name" value="ANK_REPEAT"/>
    <property type="match status" value="1"/>
</dbReference>
<reference evidence="4" key="1">
    <citation type="submission" date="2021-11" db="EMBL/GenBank/DDBJ databases">
        <title>Purpureocillium_takamizusanense_genome.</title>
        <authorList>
            <person name="Nguyen N.-H."/>
        </authorList>
    </citation>
    <scope>NUCLEOTIDE SEQUENCE</scope>
    <source>
        <strain evidence="4">PT3</strain>
    </source>
</reference>
<protein>
    <recommendedName>
        <fullName evidence="6">Spherulin-1B</fullName>
    </recommendedName>
</protein>
<organism evidence="4 5">
    <name type="scientific">Purpureocillium takamizusanense</name>
    <dbReference type="NCBI Taxonomy" id="2060973"/>
    <lineage>
        <taxon>Eukaryota</taxon>
        <taxon>Fungi</taxon>
        <taxon>Dikarya</taxon>
        <taxon>Ascomycota</taxon>
        <taxon>Pezizomycotina</taxon>
        <taxon>Sordariomycetes</taxon>
        <taxon>Hypocreomycetidae</taxon>
        <taxon>Hypocreales</taxon>
        <taxon>Ophiocordycipitaceae</taxon>
        <taxon>Purpureocillium</taxon>
    </lineage>
</organism>
<name>A0A9Q8QDD3_9HYPO</name>
<evidence type="ECO:0000313" key="4">
    <source>
        <dbReference type="EMBL" id="UNI17580.1"/>
    </source>
</evidence>
<dbReference type="PROSITE" id="PS50297">
    <property type="entry name" value="ANK_REP_REGION"/>
    <property type="match status" value="1"/>
</dbReference>
<dbReference type="Proteomes" id="UP000829364">
    <property type="component" value="Chromosome 3"/>
</dbReference>
<dbReference type="InterPro" id="IPR002110">
    <property type="entry name" value="Ankyrin_rpt"/>
</dbReference>
<accession>A0A9Q8QDD3</accession>
<evidence type="ECO:0008006" key="6">
    <source>
        <dbReference type="Google" id="ProtNLM"/>
    </source>
</evidence>
<keyword evidence="2 3" id="KW-0040">ANK repeat</keyword>
<evidence type="ECO:0000256" key="3">
    <source>
        <dbReference type="PROSITE-ProRule" id="PRU00023"/>
    </source>
</evidence>
<dbReference type="InterPro" id="IPR036770">
    <property type="entry name" value="Ankyrin_rpt-contain_sf"/>
</dbReference>
<gene>
    <name evidence="4" type="ORF">JDV02_003912</name>
</gene>
<dbReference type="GeneID" id="72065868"/>
<feature type="repeat" description="ANK" evidence="3">
    <location>
        <begin position="151"/>
        <end position="183"/>
    </location>
</feature>
<keyword evidence="1" id="KW-0677">Repeat</keyword>
<dbReference type="AlphaFoldDB" id="A0A9Q8QDD3"/>
<dbReference type="EMBL" id="CP086356">
    <property type="protein sequence ID" value="UNI17580.1"/>
    <property type="molecule type" value="Genomic_DNA"/>
</dbReference>
<keyword evidence="5" id="KW-1185">Reference proteome</keyword>
<proteinExistence type="predicted"/>
<dbReference type="SUPFAM" id="SSF48403">
    <property type="entry name" value="Ankyrin repeat"/>
    <property type="match status" value="1"/>
</dbReference>
<dbReference type="Pfam" id="PF12796">
    <property type="entry name" value="Ank_2"/>
    <property type="match status" value="2"/>
</dbReference>
<dbReference type="PANTHER" id="PTHR24198">
    <property type="entry name" value="ANKYRIN REPEAT AND PROTEIN KINASE DOMAIN-CONTAINING PROTEIN"/>
    <property type="match status" value="1"/>
</dbReference>
<dbReference type="OrthoDB" id="823504at2759"/>